<evidence type="ECO:0000256" key="6">
    <source>
        <dbReference type="SAM" id="MobiDB-lite"/>
    </source>
</evidence>
<evidence type="ECO:0000313" key="10">
    <source>
        <dbReference type="RefSeq" id="XP_031427646.1"/>
    </source>
</evidence>
<dbReference type="Proteomes" id="UP000515152">
    <property type="component" value="Chromosome 8"/>
</dbReference>
<feature type="domain" description="EMI" evidence="8">
    <location>
        <begin position="52"/>
        <end position="128"/>
    </location>
</feature>
<evidence type="ECO:0000256" key="2">
    <source>
        <dbReference type="ARBA" id="ARBA00022525"/>
    </source>
</evidence>
<dbReference type="GeneID" id="105909163"/>
<dbReference type="PROSITE" id="PS51041">
    <property type="entry name" value="EMI"/>
    <property type="match status" value="1"/>
</dbReference>
<evidence type="ECO:0000256" key="5">
    <source>
        <dbReference type="ARBA" id="ARBA00023157"/>
    </source>
</evidence>
<dbReference type="RefSeq" id="XP_031427646.1">
    <property type="nucleotide sequence ID" value="XM_031571786.2"/>
</dbReference>
<gene>
    <name evidence="10" type="primary">LOC105909163</name>
</gene>
<dbReference type="CTD" id="136227"/>
<proteinExistence type="predicted"/>
<evidence type="ECO:0000313" key="9">
    <source>
        <dbReference type="Proteomes" id="UP000515152"/>
    </source>
</evidence>
<feature type="compositionally biased region" description="Polar residues" evidence="6">
    <location>
        <begin position="169"/>
        <end position="180"/>
    </location>
</feature>
<evidence type="ECO:0000256" key="3">
    <source>
        <dbReference type="ARBA" id="ARBA00022530"/>
    </source>
</evidence>
<keyword evidence="10" id="KW-0176">Collagen</keyword>
<comment type="subcellular location">
    <subcellularLocation>
        <location evidence="1">Secreted</location>
        <location evidence="1">Extracellular space</location>
        <location evidence="1">Extracellular matrix</location>
    </subcellularLocation>
</comment>
<dbReference type="KEGG" id="char:105909163"/>
<accession>A0A6P8FW09</accession>
<dbReference type="OrthoDB" id="9837521at2759"/>
<dbReference type="GO" id="GO:0005581">
    <property type="term" value="C:collagen trimer"/>
    <property type="evidence" value="ECO:0007669"/>
    <property type="project" value="UniProtKB-KW"/>
</dbReference>
<evidence type="ECO:0000259" key="8">
    <source>
        <dbReference type="PROSITE" id="PS51041"/>
    </source>
</evidence>
<organism evidence="9 10">
    <name type="scientific">Clupea harengus</name>
    <name type="common">Atlantic herring</name>
    <dbReference type="NCBI Taxonomy" id="7950"/>
    <lineage>
        <taxon>Eukaryota</taxon>
        <taxon>Metazoa</taxon>
        <taxon>Chordata</taxon>
        <taxon>Craniata</taxon>
        <taxon>Vertebrata</taxon>
        <taxon>Euteleostomi</taxon>
        <taxon>Actinopterygii</taxon>
        <taxon>Neopterygii</taxon>
        <taxon>Teleostei</taxon>
        <taxon>Clupei</taxon>
        <taxon>Clupeiformes</taxon>
        <taxon>Clupeoidei</taxon>
        <taxon>Clupeidae</taxon>
        <taxon>Clupea</taxon>
    </lineage>
</organism>
<feature type="signal peptide" evidence="7">
    <location>
        <begin position="1"/>
        <end position="16"/>
    </location>
</feature>
<feature type="compositionally biased region" description="Low complexity" evidence="6">
    <location>
        <begin position="331"/>
        <end position="343"/>
    </location>
</feature>
<keyword evidence="3" id="KW-0272">Extracellular matrix</keyword>
<name>A0A6P8FW09_CLUHA</name>
<dbReference type="Pfam" id="PF01391">
    <property type="entry name" value="Collagen"/>
    <property type="match status" value="2"/>
</dbReference>
<keyword evidence="5" id="KW-1015">Disulfide bond</keyword>
<dbReference type="AlphaFoldDB" id="A0A6P8FW09"/>
<dbReference type="Pfam" id="PF07546">
    <property type="entry name" value="EMI"/>
    <property type="match status" value="1"/>
</dbReference>
<keyword evidence="2" id="KW-0964">Secreted</keyword>
<feature type="compositionally biased region" description="Pro residues" evidence="6">
    <location>
        <begin position="285"/>
        <end position="298"/>
    </location>
</feature>
<evidence type="ECO:0000256" key="4">
    <source>
        <dbReference type="ARBA" id="ARBA00022729"/>
    </source>
</evidence>
<dbReference type="InterPro" id="IPR050392">
    <property type="entry name" value="Collagen/C1q_domain"/>
</dbReference>
<evidence type="ECO:0000256" key="1">
    <source>
        <dbReference type="ARBA" id="ARBA00004498"/>
    </source>
</evidence>
<dbReference type="PANTHER" id="PTHR15427">
    <property type="entry name" value="EMILIN ELASTIN MICROFIBRIL INTERFACE-LOCATED PROTEIN ELASTIN MICROFIBRIL INTERFACER"/>
    <property type="match status" value="1"/>
</dbReference>
<protein>
    <submittedName>
        <fullName evidence="10">Collagen alpha-1(XXVI) chain</fullName>
    </submittedName>
</protein>
<evidence type="ECO:0000256" key="7">
    <source>
        <dbReference type="SAM" id="SignalP"/>
    </source>
</evidence>
<keyword evidence="4 7" id="KW-0732">Signal</keyword>
<sequence>MTLVTVICLYIWICSANLLGVSGIVYHFPSLRIQRDNSEISTGPQAGTKAHHRNWCQYTVSKTVSCQVQNGTETLVQRVFQSCRWPGPCSNLISYRTLVRPTYRLSQRRVTALEWRCCPGFLGEDCREECLNCTGYAAVNDRLRLIENKIAQFEEVGSSPVPPIRRSPEVSSGNEVGSLNPTLPPLYTGLPGPRGGPGPAGPPGVAGPTGEMGLAGHPGPMGTPGAQGPRGYPGERGLPGPAGPPGPASSSTPQLRGDVFTLSTREQYEDTPLSSYQPLRVSPGLPGPPGSPGQPGPAGPSGSPGRPGLNAEAGASGMPGVRGPKGDPGEKGFPGFSGKSGLPGSPGPKGEPGEPHPEAEGMQQLREALKILAERVLILEHMIGIHDGLTELGSGLDFLPSLRPTVETLKSNGGLASLLYRWSTGEERPNREERVRRGEER</sequence>
<dbReference type="PANTHER" id="PTHR15427:SF23">
    <property type="entry name" value="EMI DOMAIN-CONTAINING PROTEIN 1"/>
    <property type="match status" value="1"/>
</dbReference>
<reference evidence="10" key="1">
    <citation type="submission" date="2025-08" db="UniProtKB">
        <authorList>
            <consortium name="RefSeq"/>
        </authorList>
    </citation>
    <scope>IDENTIFICATION</scope>
</reference>
<keyword evidence="9" id="KW-1185">Reference proteome</keyword>
<dbReference type="InterPro" id="IPR008160">
    <property type="entry name" value="Collagen"/>
</dbReference>
<feature type="region of interest" description="Disordered" evidence="6">
    <location>
        <begin position="158"/>
        <end position="360"/>
    </location>
</feature>
<dbReference type="InterPro" id="IPR011489">
    <property type="entry name" value="EMI_domain"/>
</dbReference>
<feature type="chain" id="PRO_5027907596" evidence="7">
    <location>
        <begin position="17"/>
        <end position="441"/>
    </location>
</feature>